<evidence type="ECO:0000259" key="4">
    <source>
        <dbReference type="PROSITE" id="PS51910"/>
    </source>
</evidence>
<dbReference type="InterPro" id="IPR001223">
    <property type="entry name" value="Glyco_hydro18_cat"/>
</dbReference>
<dbReference type="EMBL" id="RYZZ01000007">
    <property type="protein sequence ID" value="RUQ29979.1"/>
    <property type="molecule type" value="Genomic_DNA"/>
</dbReference>
<dbReference type="Gene3D" id="3.10.350.10">
    <property type="entry name" value="LysM domain"/>
    <property type="match status" value="2"/>
</dbReference>
<keyword evidence="1" id="KW-0378">Hydrolase</keyword>
<evidence type="ECO:0000256" key="1">
    <source>
        <dbReference type="ARBA" id="ARBA00023295"/>
    </source>
</evidence>
<sequence length="507" mass="56565">MERVKKAFSFFIILLLSISIVPGKGEAVSNSLSIGSVKVTQANVYSSPKLSSSVLTVLKKGEEYPIISSVVGDSASMITHTVVAGNTLWIIANQYGTTASEIQKANKLSTNTIKIGQKLKIPQKFIIHTVISGDTLWKISNKYGVTVNELTKVNYLPTTQLKIGQKLNIPIYYSQVQLLGGQKGYIKKSHTQAKTQSRIVMGWNSNGTTDTYIKQMNGQKSLNVVSPRWFTLSNSENVVTVPTDTKYVLDVHTSGKQIWPLLGNKFDPVLTDSILSNPQKRQKLVTTLSNTLIKSDSDGINVDFENIDMKNKQDFVSFISELKTALKPHGILVSVDVTRTSADPFWSGSLDRRELGKIADYIIMMGYDEHWGNGPTAGSVASLPWVQEGIQLLMNDVPSHKIILAVPFYTREWVTNLSTNKMKTIDRTMAEVNQIISTKGLQKVWDEKASQNYVEYTANGERHQIWVEDKKSMELRLNVVKQNHLGGASAWYIGAETPDIWDIYHFN</sequence>
<dbReference type="PANTHER" id="PTHR46066">
    <property type="entry name" value="CHITINASE DOMAIN-CONTAINING PROTEIN 1 FAMILY MEMBER"/>
    <property type="match status" value="1"/>
</dbReference>
<dbReference type="AlphaFoldDB" id="A0A3S1B7K4"/>
<dbReference type="PROSITE" id="PS50943">
    <property type="entry name" value="HTH_CROC1"/>
    <property type="match status" value="1"/>
</dbReference>
<dbReference type="PROSITE" id="PS51910">
    <property type="entry name" value="GH18_2"/>
    <property type="match status" value="1"/>
</dbReference>
<evidence type="ECO:0000313" key="6">
    <source>
        <dbReference type="Proteomes" id="UP000267430"/>
    </source>
</evidence>
<dbReference type="InterPro" id="IPR018392">
    <property type="entry name" value="LysM"/>
</dbReference>
<dbReference type="OrthoDB" id="9775889at2"/>
<gene>
    <name evidence="5" type="ORF">ELQ35_06375</name>
</gene>
<dbReference type="RefSeq" id="WP_126864000.1">
    <property type="nucleotide sequence ID" value="NZ_JAUSTX010000001.1"/>
</dbReference>
<evidence type="ECO:0000259" key="2">
    <source>
        <dbReference type="PROSITE" id="PS50943"/>
    </source>
</evidence>
<dbReference type="SUPFAM" id="SSF51445">
    <property type="entry name" value="(Trans)glycosidases"/>
    <property type="match status" value="1"/>
</dbReference>
<proteinExistence type="predicted"/>
<dbReference type="PANTHER" id="PTHR46066:SF2">
    <property type="entry name" value="CHITINASE DOMAIN-CONTAINING PROTEIN 1"/>
    <property type="match status" value="1"/>
</dbReference>
<accession>A0A3S1B7K4</accession>
<dbReference type="Gene3D" id="3.20.20.80">
    <property type="entry name" value="Glycosidases"/>
    <property type="match status" value="1"/>
</dbReference>
<organism evidence="5 6">
    <name type="scientific">Peribacillus cavernae</name>
    <dbReference type="NCBI Taxonomy" id="1674310"/>
    <lineage>
        <taxon>Bacteria</taxon>
        <taxon>Bacillati</taxon>
        <taxon>Bacillota</taxon>
        <taxon>Bacilli</taxon>
        <taxon>Bacillales</taxon>
        <taxon>Bacillaceae</taxon>
        <taxon>Peribacillus</taxon>
    </lineage>
</organism>
<dbReference type="GO" id="GO:0016798">
    <property type="term" value="F:hydrolase activity, acting on glycosyl bonds"/>
    <property type="evidence" value="ECO:0007669"/>
    <property type="project" value="UniProtKB-KW"/>
</dbReference>
<dbReference type="Gene3D" id="3.10.50.10">
    <property type="match status" value="1"/>
</dbReference>
<dbReference type="InterPro" id="IPR001387">
    <property type="entry name" value="Cro/C1-type_HTH"/>
</dbReference>
<reference evidence="5 6" key="1">
    <citation type="submission" date="2018-12" db="EMBL/GenBank/DDBJ databases">
        <title>Bacillus chawlae sp. nov., Bacillus glennii sp. nov., and Bacillus saganii sp. nov. Isolated from the Vehicle Assembly Building at Kennedy Space Center where the Viking Spacecraft were Assembled.</title>
        <authorList>
            <person name="Seuylemezian A."/>
            <person name="Vaishampayan P."/>
        </authorList>
    </citation>
    <scope>NUCLEOTIDE SEQUENCE [LARGE SCALE GENOMIC DNA]</scope>
    <source>
        <strain evidence="5 6">L5</strain>
    </source>
</reference>
<comment type="caution">
    <text evidence="5">The sequence shown here is derived from an EMBL/GenBank/DDBJ whole genome shotgun (WGS) entry which is preliminary data.</text>
</comment>
<dbReference type="GO" id="GO:0008061">
    <property type="term" value="F:chitin binding"/>
    <property type="evidence" value="ECO:0007669"/>
    <property type="project" value="InterPro"/>
</dbReference>
<feature type="domain" description="LysM" evidence="3">
    <location>
        <begin position="126"/>
        <end position="169"/>
    </location>
</feature>
<dbReference type="InterPro" id="IPR011583">
    <property type="entry name" value="Chitinase_II/V-like_cat"/>
</dbReference>
<dbReference type="InterPro" id="IPR029070">
    <property type="entry name" value="Chitinase_insertion_sf"/>
</dbReference>
<dbReference type="InterPro" id="IPR017853">
    <property type="entry name" value="GH"/>
</dbReference>
<evidence type="ECO:0000313" key="5">
    <source>
        <dbReference type="EMBL" id="RUQ29979.1"/>
    </source>
</evidence>
<protein>
    <submittedName>
        <fullName evidence="5">LysM peptidoglycan-binding domain-containing protein</fullName>
    </submittedName>
</protein>
<dbReference type="SMART" id="SM00636">
    <property type="entry name" value="Glyco_18"/>
    <property type="match status" value="1"/>
</dbReference>
<keyword evidence="1" id="KW-0326">Glycosidase</keyword>
<name>A0A3S1B7K4_9BACI</name>
<evidence type="ECO:0000259" key="3">
    <source>
        <dbReference type="PROSITE" id="PS51782"/>
    </source>
</evidence>
<dbReference type="PROSITE" id="PS51782">
    <property type="entry name" value="LYSM"/>
    <property type="match status" value="2"/>
</dbReference>
<dbReference type="SMART" id="SM00257">
    <property type="entry name" value="LysM"/>
    <property type="match status" value="2"/>
</dbReference>
<dbReference type="SUPFAM" id="SSF54106">
    <property type="entry name" value="LysM domain"/>
    <property type="match status" value="2"/>
</dbReference>
<feature type="domain" description="HTH cro/C1-type" evidence="2">
    <location>
        <begin position="129"/>
        <end position="150"/>
    </location>
</feature>
<feature type="domain" description="LysM" evidence="3">
    <location>
        <begin position="78"/>
        <end position="121"/>
    </location>
</feature>
<dbReference type="GO" id="GO:0005975">
    <property type="term" value="P:carbohydrate metabolic process"/>
    <property type="evidence" value="ECO:0007669"/>
    <property type="project" value="InterPro"/>
</dbReference>
<dbReference type="InterPro" id="IPR036779">
    <property type="entry name" value="LysM_dom_sf"/>
</dbReference>
<feature type="domain" description="GH18" evidence="4">
    <location>
        <begin position="197"/>
        <end position="507"/>
    </location>
</feature>
<dbReference type="CDD" id="cd00118">
    <property type="entry name" value="LysM"/>
    <property type="match status" value="2"/>
</dbReference>
<dbReference type="Pfam" id="PF01476">
    <property type="entry name" value="LysM"/>
    <property type="match status" value="2"/>
</dbReference>
<keyword evidence="6" id="KW-1185">Reference proteome</keyword>
<dbReference type="Proteomes" id="UP000267430">
    <property type="component" value="Unassembled WGS sequence"/>
</dbReference>
<dbReference type="Pfam" id="PF00704">
    <property type="entry name" value="Glyco_hydro_18"/>
    <property type="match status" value="1"/>
</dbReference>